<name>A0ABR9S4N1_9BURK</name>
<feature type="signal peptide" evidence="1">
    <location>
        <begin position="1"/>
        <end position="17"/>
    </location>
</feature>
<dbReference type="Proteomes" id="UP000806285">
    <property type="component" value="Unassembled WGS sequence"/>
</dbReference>
<dbReference type="RefSeq" id="WP_193676647.1">
    <property type="nucleotide sequence ID" value="NZ_JADDIV010000003.1"/>
</dbReference>
<evidence type="ECO:0008006" key="4">
    <source>
        <dbReference type="Google" id="ProtNLM"/>
    </source>
</evidence>
<keyword evidence="3" id="KW-1185">Reference proteome</keyword>
<dbReference type="PROSITE" id="PS51257">
    <property type="entry name" value="PROKAR_LIPOPROTEIN"/>
    <property type="match status" value="1"/>
</dbReference>
<feature type="chain" id="PRO_5045050441" description="DUF3313 domain-containing protein" evidence="1">
    <location>
        <begin position="18"/>
        <end position="209"/>
    </location>
</feature>
<protein>
    <recommendedName>
        <fullName evidence="4">DUF3313 domain-containing protein</fullName>
    </recommendedName>
</protein>
<reference evidence="2 3" key="1">
    <citation type="submission" date="2020-10" db="EMBL/GenBank/DDBJ databases">
        <title>Ramlibacter sp. HM2 16S ribosomal RNA gene Genome sequencing and assembly.</title>
        <authorList>
            <person name="Kang M."/>
        </authorList>
    </citation>
    <scope>NUCLEOTIDE SEQUENCE [LARGE SCALE GENOMIC DNA]</scope>
    <source>
        <strain evidence="2 3">HM2</strain>
    </source>
</reference>
<gene>
    <name evidence="2" type="ORF">IM787_10655</name>
</gene>
<comment type="caution">
    <text evidence="2">The sequence shown here is derived from an EMBL/GenBank/DDBJ whole genome shotgun (WGS) entry which is preliminary data.</text>
</comment>
<proteinExistence type="predicted"/>
<organism evidence="2 3">
    <name type="scientific">Ramlibacter pallidus</name>
    <dbReference type="NCBI Taxonomy" id="2780087"/>
    <lineage>
        <taxon>Bacteria</taxon>
        <taxon>Pseudomonadati</taxon>
        <taxon>Pseudomonadota</taxon>
        <taxon>Betaproteobacteria</taxon>
        <taxon>Burkholderiales</taxon>
        <taxon>Comamonadaceae</taxon>
        <taxon>Ramlibacter</taxon>
    </lineage>
</organism>
<dbReference type="EMBL" id="JADDIV010000003">
    <property type="protein sequence ID" value="MBE7368029.1"/>
    <property type="molecule type" value="Genomic_DNA"/>
</dbReference>
<evidence type="ECO:0000313" key="3">
    <source>
        <dbReference type="Proteomes" id="UP000806285"/>
    </source>
</evidence>
<evidence type="ECO:0000313" key="2">
    <source>
        <dbReference type="EMBL" id="MBE7368029.1"/>
    </source>
</evidence>
<accession>A0ABR9S4N1</accession>
<evidence type="ECO:0000256" key="1">
    <source>
        <dbReference type="SAM" id="SignalP"/>
    </source>
</evidence>
<sequence>MKLLQRLAPLALALALAACTTISKMEGDQVVNERLSVHVSSAWNKVSDPWEVDPYDTWTQEGIPLDHLRFWGGVRPGQPLMTKPAVFSRAPDAKEPRVPTFRPGLTPEKLVSLFEELYATAGPVTVTKMEPTVFAGQKGVRFEFNVVRRRDDLTMQGVGWVAVRPDATYGEELYAATFVAPKLAFYDRLLPMAEAVVKTARVRVNAARS</sequence>
<keyword evidence="1" id="KW-0732">Signal</keyword>